<feature type="domain" description="CBS" evidence="1">
    <location>
        <begin position="41"/>
        <end position="94"/>
    </location>
</feature>
<dbReference type="Gene3D" id="3.10.580.10">
    <property type="entry name" value="CBS-domain"/>
    <property type="match status" value="1"/>
</dbReference>
<accession>A0ABW4IYX9</accession>
<gene>
    <name evidence="2" type="ORF">ACFSL4_26855</name>
</gene>
<evidence type="ECO:0000259" key="1">
    <source>
        <dbReference type="Pfam" id="PF00571"/>
    </source>
</evidence>
<organism evidence="2 3">
    <name type="scientific">Streptomyces caeni</name>
    <dbReference type="NCBI Taxonomy" id="2307231"/>
    <lineage>
        <taxon>Bacteria</taxon>
        <taxon>Bacillati</taxon>
        <taxon>Actinomycetota</taxon>
        <taxon>Actinomycetes</taxon>
        <taxon>Kitasatosporales</taxon>
        <taxon>Streptomycetaceae</taxon>
        <taxon>Streptomyces</taxon>
    </lineage>
</organism>
<name>A0ABW4IYX9_9ACTN</name>
<dbReference type="EMBL" id="JBHUDX010000083">
    <property type="protein sequence ID" value="MFD1661718.1"/>
    <property type="molecule type" value="Genomic_DNA"/>
</dbReference>
<evidence type="ECO:0000313" key="2">
    <source>
        <dbReference type="EMBL" id="MFD1661718.1"/>
    </source>
</evidence>
<dbReference type="SUPFAM" id="SSF54631">
    <property type="entry name" value="CBS-domain pair"/>
    <property type="match status" value="1"/>
</dbReference>
<dbReference type="InterPro" id="IPR000644">
    <property type="entry name" value="CBS_dom"/>
</dbReference>
<dbReference type="Proteomes" id="UP001597261">
    <property type="component" value="Unassembled WGS sequence"/>
</dbReference>
<proteinExistence type="predicted"/>
<keyword evidence="3" id="KW-1185">Reference proteome</keyword>
<dbReference type="InterPro" id="IPR046342">
    <property type="entry name" value="CBS_dom_sf"/>
</dbReference>
<comment type="caution">
    <text evidence="2">The sequence shown here is derived from an EMBL/GenBank/DDBJ whole genome shotgun (WGS) entry which is preliminary data.</text>
</comment>
<evidence type="ECO:0000313" key="3">
    <source>
        <dbReference type="Proteomes" id="UP001597261"/>
    </source>
</evidence>
<reference evidence="3" key="1">
    <citation type="journal article" date="2019" name="Int. J. Syst. Evol. Microbiol.">
        <title>The Global Catalogue of Microorganisms (GCM) 10K type strain sequencing project: providing services to taxonomists for standard genome sequencing and annotation.</title>
        <authorList>
            <consortium name="The Broad Institute Genomics Platform"/>
            <consortium name="The Broad Institute Genome Sequencing Center for Infectious Disease"/>
            <person name="Wu L."/>
            <person name="Ma J."/>
        </authorList>
    </citation>
    <scope>NUCLEOTIDE SEQUENCE [LARGE SCALE GENOMIC DNA]</scope>
    <source>
        <strain evidence="3">CGMCC 1.12470</strain>
    </source>
</reference>
<dbReference type="RefSeq" id="WP_381088062.1">
    <property type="nucleotide sequence ID" value="NZ_JBHUDX010000083.1"/>
</dbReference>
<sequence length="105" mass="11261">MQSRHSTLVLTDFEGHPSGLLHLPRLATIPTPQRETLRLRDVALPRSRCATCAPEDPVEGVLEGLSPGSGLPVLVCDGQHVAGVITATDIARVVQRHALRGSKKQ</sequence>
<protein>
    <submittedName>
        <fullName evidence="2">CBS domain-containing protein</fullName>
    </submittedName>
</protein>
<dbReference type="Pfam" id="PF00571">
    <property type="entry name" value="CBS"/>
    <property type="match status" value="1"/>
</dbReference>